<dbReference type="AlphaFoldDB" id="A0A9P9EFR1"/>
<feature type="coiled-coil region" evidence="1">
    <location>
        <begin position="256"/>
        <end position="287"/>
    </location>
</feature>
<reference evidence="2" key="1">
    <citation type="journal article" date="2021" name="Nat. Commun.">
        <title>Genetic determinants of endophytism in the Arabidopsis root mycobiome.</title>
        <authorList>
            <person name="Mesny F."/>
            <person name="Miyauchi S."/>
            <person name="Thiergart T."/>
            <person name="Pickel B."/>
            <person name="Atanasova L."/>
            <person name="Karlsson M."/>
            <person name="Huettel B."/>
            <person name="Barry K.W."/>
            <person name="Haridas S."/>
            <person name="Chen C."/>
            <person name="Bauer D."/>
            <person name="Andreopoulos W."/>
            <person name="Pangilinan J."/>
            <person name="LaButti K."/>
            <person name="Riley R."/>
            <person name="Lipzen A."/>
            <person name="Clum A."/>
            <person name="Drula E."/>
            <person name="Henrissat B."/>
            <person name="Kohler A."/>
            <person name="Grigoriev I.V."/>
            <person name="Martin F.M."/>
            <person name="Hacquard S."/>
        </authorList>
    </citation>
    <scope>NUCLEOTIDE SEQUENCE</scope>
    <source>
        <strain evidence="2">MPI-CAGE-AT-0147</strain>
    </source>
</reference>
<gene>
    <name evidence="2" type="ORF">EDB81DRAFT_693305</name>
</gene>
<name>A0A9P9EFR1_9HYPO</name>
<keyword evidence="3" id="KW-1185">Reference proteome</keyword>
<evidence type="ECO:0000256" key="1">
    <source>
        <dbReference type="SAM" id="Coils"/>
    </source>
</evidence>
<keyword evidence="1" id="KW-0175">Coiled coil</keyword>
<evidence type="ECO:0000313" key="3">
    <source>
        <dbReference type="Proteomes" id="UP000738349"/>
    </source>
</evidence>
<accession>A0A9P9EFR1</accession>
<sequence length="414" mass="46174">MPSGLGFVGGFVVDDIDKYFLAFDIGSNPKETLIKIQMTQLDAGKVINLVNAVAQVDIAKPKHELIRFEDVNIYASPIGCIVGTQEFPPGFVVKGKAYILDKMVRIDCRIGNQGLKLEGEIEGFSLGPLTVRGGKRLDGTRAENAIINLEITKERQHFDLSGSIALWGLETSVYVLAEAMPNPQLEFNFELGWSELLKFQVNGKLVKPAGDEKALTNLDNADFVVHAVLEQNILSEISEAMQKWFKSAQVSVHEGVEEAKRKVDQAKIEFERKCEMAQAEVRRAKDAFEAEMKVVESAFLEKEAACEKARIDNELWIIQEEKRADREIANAKGALDASQKAFENDMEAKKRALIEKQRQGDEAIGSALRDLQDKRISLQRTFGSAIDALESARRSVRDEEGELVRNAMMEEVRG</sequence>
<comment type="caution">
    <text evidence="2">The sequence shown here is derived from an EMBL/GenBank/DDBJ whole genome shotgun (WGS) entry which is preliminary data.</text>
</comment>
<protein>
    <submittedName>
        <fullName evidence="2">Uncharacterized protein</fullName>
    </submittedName>
</protein>
<dbReference type="EMBL" id="JAGMUV010000013">
    <property type="protein sequence ID" value="KAH7136289.1"/>
    <property type="molecule type" value="Genomic_DNA"/>
</dbReference>
<dbReference type="Proteomes" id="UP000738349">
    <property type="component" value="Unassembled WGS sequence"/>
</dbReference>
<dbReference type="OrthoDB" id="3219467at2759"/>
<organism evidence="2 3">
    <name type="scientific">Dactylonectria macrodidyma</name>
    <dbReference type="NCBI Taxonomy" id="307937"/>
    <lineage>
        <taxon>Eukaryota</taxon>
        <taxon>Fungi</taxon>
        <taxon>Dikarya</taxon>
        <taxon>Ascomycota</taxon>
        <taxon>Pezizomycotina</taxon>
        <taxon>Sordariomycetes</taxon>
        <taxon>Hypocreomycetidae</taxon>
        <taxon>Hypocreales</taxon>
        <taxon>Nectriaceae</taxon>
        <taxon>Dactylonectria</taxon>
    </lineage>
</organism>
<proteinExistence type="predicted"/>
<evidence type="ECO:0000313" key="2">
    <source>
        <dbReference type="EMBL" id="KAH7136289.1"/>
    </source>
</evidence>